<evidence type="ECO:0000313" key="13">
    <source>
        <dbReference type="Proteomes" id="UP001279734"/>
    </source>
</evidence>
<dbReference type="Gene3D" id="3.40.50.20">
    <property type="match status" value="1"/>
</dbReference>
<keyword evidence="6" id="KW-1278">Translocase</keyword>
<dbReference type="Pfam" id="PF03030">
    <property type="entry name" value="H_PPase"/>
    <property type="match status" value="1"/>
</dbReference>
<evidence type="ECO:0000256" key="9">
    <source>
        <dbReference type="ARBA" id="ARBA00023136"/>
    </source>
</evidence>
<feature type="transmembrane region" description="Helical" evidence="10">
    <location>
        <begin position="451"/>
        <end position="471"/>
    </location>
</feature>
<feature type="domain" description="D-alanine--D-alanine ligase N-terminal" evidence="11">
    <location>
        <begin position="106"/>
        <end position="242"/>
    </location>
</feature>
<accession>A0AAD3SP71</accession>
<dbReference type="PANTHER" id="PTHR31998">
    <property type="entry name" value="K(+)-INSENSITIVE PYROPHOSPHATE-ENERGIZED PROTON PUMP"/>
    <property type="match status" value="1"/>
</dbReference>
<proteinExistence type="predicted"/>
<comment type="caution">
    <text evidence="12">The sequence shown here is derived from an EMBL/GenBank/DDBJ whole genome shotgun (WGS) entry which is preliminary data.</text>
</comment>
<evidence type="ECO:0000256" key="5">
    <source>
        <dbReference type="ARBA" id="ARBA00022842"/>
    </source>
</evidence>
<evidence type="ECO:0000256" key="7">
    <source>
        <dbReference type="ARBA" id="ARBA00022989"/>
    </source>
</evidence>
<keyword evidence="13" id="KW-1185">Reference proteome</keyword>
<protein>
    <recommendedName>
        <fullName evidence="2">H(+)-exporting diphosphatase</fullName>
        <ecNumber evidence="2">7.1.3.1</ecNumber>
    </recommendedName>
</protein>
<dbReference type="Pfam" id="PF01820">
    <property type="entry name" value="Dala_Dala_lig_N"/>
    <property type="match status" value="1"/>
</dbReference>
<evidence type="ECO:0000256" key="10">
    <source>
        <dbReference type="SAM" id="Phobius"/>
    </source>
</evidence>
<dbReference type="EMBL" id="BSYO01000014">
    <property type="protein sequence ID" value="GMH14948.1"/>
    <property type="molecule type" value="Genomic_DNA"/>
</dbReference>
<evidence type="ECO:0000256" key="4">
    <source>
        <dbReference type="ARBA" id="ARBA00022692"/>
    </source>
</evidence>
<evidence type="ECO:0000256" key="8">
    <source>
        <dbReference type="ARBA" id="ARBA00023065"/>
    </source>
</evidence>
<evidence type="ECO:0000256" key="2">
    <source>
        <dbReference type="ARBA" id="ARBA00013242"/>
    </source>
</evidence>
<feature type="transmembrane region" description="Helical" evidence="10">
    <location>
        <begin position="341"/>
        <end position="365"/>
    </location>
</feature>
<name>A0AAD3SP71_NEPGR</name>
<dbReference type="GO" id="GO:0004427">
    <property type="term" value="F:inorganic diphosphate phosphatase activity"/>
    <property type="evidence" value="ECO:0007669"/>
    <property type="project" value="InterPro"/>
</dbReference>
<feature type="transmembrane region" description="Helical" evidence="10">
    <location>
        <begin position="372"/>
        <end position="392"/>
    </location>
</feature>
<keyword evidence="8" id="KW-0406">Ion transport</keyword>
<dbReference type="GO" id="GO:0009678">
    <property type="term" value="F:diphosphate hydrolysis-driven proton transmembrane transporter activity"/>
    <property type="evidence" value="ECO:0007669"/>
    <property type="project" value="UniProtKB-EC"/>
</dbReference>
<dbReference type="Proteomes" id="UP001279734">
    <property type="component" value="Unassembled WGS sequence"/>
</dbReference>
<evidence type="ECO:0000256" key="6">
    <source>
        <dbReference type="ARBA" id="ARBA00022967"/>
    </source>
</evidence>
<keyword evidence="9 10" id="KW-0472">Membrane</keyword>
<evidence type="ECO:0000256" key="1">
    <source>
        <dbReference type="ARBA" id="ARBA00004127"/>
    </source>
</evidence>
<dbReference type="InterPro" id="IPR011127">
    <property type="entry name" value="Dala_Dala_lig_N"/>
</dbReference>
<keyword evidence="4 10" id="KW-0812">Transmembrane</keyword>
<evidence type="ECO:0000256" key="3">
    <source>
        <dbReference type="ARBA" id="ARBA00022448"/>
    </source>
</evidence>
<evidence type="ECO:0000259" key="11">
    <source>
        <dbReference type="Pfam" id="PF01820"/>
    </source>
</evidence>
<keyword evidence="7 10" id="KW-1133">Transmembrane helix</keyword>
<dbReference type="InterPro" id="IPR016185">
    <property type="entry name" value="PreATP-grasp_dom_sf"/>
</dbReference>
<sequence>MKLQVDDDIDLTEKDAIFNYWRKYLPTQQIDDMNLISGMEQTSFLFQQASEVGFSHSKLLRSIIQHSCVQFPSLASYVEESHFLLGKSRYSQIEESLVLDKGAHKAFVIFGGNTSERQVSVMSGTNVWLNLKAFNDLEVIPCLLAPTYSSYTQKGSKEVVVSSGSVWSLPKQAKDELTVGLQRYNWFTRFDIPDEQPVRYSLGKWVKLAKEVQGTVFIAIQGGIGEDGTLRSFLEAEGIPYTEPGVVASSICMDKVTTSPALKHLADSRVLAINKEVHQKEDLISMPISESWHELTSKLQCELCVLSLLEMDALVGLQVATHSALCKDVADSRQIGAATNIIFGLALGYQSVIIPIFVIAISIYISFTFASTYDVAVATLGILSTIATGLAIDTYGPISGNAGGIAVMIGMSHRFRKRSIVVMIGMNHRIRERTDALDAAENTTSAIGKGFAINSIAFMSFVLFGAFVSRASISPADVLSPQVFITLIMGVMTGQVYIAAGCILSPLSSRMMKISRTFAVYSSSYVRVHYAFKDQPESYSFNGLRREGDDLEH</sequence>
<evidence type="ECO:0000313" key="12">
    <source>
        <dbReference type="EMBL" id="GMH14948.1"/>
    </source>
</evidence>
<feature type="transmembrane region" description="Helical" evidence="10">
    <location>
        <begin position="483"/>
        <end position="507"/>
    </location>
</feature>
<dbReference type="AlphaFoldDB" id="A0AAD3SP71"/>
<dbReference type="GO" id="GO:0016020">
    <property type="term" value="C:membrane"/>
    <property type="evidence" value="ECO:0007669"/>
    <property type="project" value="InterPro"/>
</dbReference>
<reference evidence="12" key="1">
    <citation type="submission" date="2023-05" db="EMBL/GenBank/DDBJ databases">
        <title>Nepenthes gracilis genome sequencing.</title>
        <authorList>
            <person name="Fukushima K."/>
        </authorList>
    </citation>
    <scope>NUCLEOTIDE SEQUENCE</scope>
    <source>
        <strain evidence="12">SING2019-196</strain>
    </source>
</reference>
<dbReference type="InterPro" id="IPR004131">
    <property type="entry name" value="PPase-energised_H-pump"/>
</dbReference>
<dbReference type="EC" id="7.1.3.1" evidence="2"/>
<dbReference type="SUPFAM" id="SSF52440">
    <property type="entry name" value="PreATP-grasp domain"/>
    <property type="match status" value="1"/>
</dbReference>
<keyword evidence="5" id="KW-0460">Magnesium</keyword>
<dbReference type="GO" id="GO:0012505">
    <property type="term" value="C:endomembrane system"/>
    <property type="evidence" value="ECO:0007669"/>
    <property type="project" value="UniProtKB-SubCell"/>
</dbReference>
<comment type="subcellular location">
    <subcellularLocation>
        <location evidence="1">Endomembrane system</location>
        <topology evidence="1">Multi-pass membrane protein</topology>
    </subcellularLocation>
</comment>
<dbReference type="Gene3D" id="3.30.470.20">
    <property type="entry name" value="ATP-grasp fold, B domain"/>
    <property type="match status" value="1"/>
</dbReference>
<gene>
    <name evidence="12" type="ORF">Nepgr_016789</name>
</gene>
<organism evidence="12 13">
    <name type="scientific">Nepenthes gracilis</name>
    <name type="common">Slender pitcher plant</name>
    <dbReference type="NCBI Taxonomy" id="150966"/>
    <lineage>
        <taxon>Eukaryota</taxon>
        <taxon>Viridiplantae</taxon>
        <taxon>Streptophyta</taxon>
        <taxon>Embryophyta</taxon>
        <taxon>Tracheophyta</taxon>
        <taxon>Spermatophyta</taxon>
        <taxon>Magnoliopsida</taxon>
        <taxon>eudicotyledons</taxon>
        <taxon>Gunneridae</taxon>
        <taxon>Pentapetalae</taxon>
        <taxon>Caryophyllales</taxon>
        <taxon>Nepenthaceae</taxon>
        <taxon>Nepenthes</taxon>
    </lineage>
</organism>
<keyword evidence="3" id="KW-0813">Transport</keyword>